<name>A0A0P9D048_9CHLR</name>
<comment type="subcellular location">
    <subcellularLocation>
        <location evidence="1">Cell envelope</location>
    </subcellularLocation>
    <subcellularLocation>
        <location evidence="2">Cell outer membrane</location>
    </subcellularLocation>
    <subcellularLocation>
        <location evidence="3">Secreted</location>
    </subcellularLocation>
</comment>
<dbReference type="InterPro" id="IPR003368">
    <property type="entry name" value="POMP_repeat"/>
</dbReference>
<dbReference type="GO" id="GO:0009279">
    <property type="term" value="C:cell outer membrane"/>
    <property type="evidence" value="ECO:0007669"/>
    <property type="project" value="UniProtKB-SubCell"/>
</dbReference>
<keyword evidence="6" id="KW-0472">Membrane</keyword>
<gene>
    <name evidence="8" type="ORF">SE17_36235</name>
</gene>
<evidence type="ECO:0000313" key="9">
    <source>
        <dbReference type="Proteomes" id="UP000050509"/>
    </source>
</evidence>
<dbReference type="InterPro" id="IPR011050">
    <property type="entry name" value="Pectin_lyase_fold/virulence"/>
</dbReference>
<proteinExistence type="predicted"/>
<accession>A0A0P9D048</accession>
<dbReference type="Proteomes" id="UP000050509">
    <property type="component" value="Unassembled WGS sequence"/>
</dbReference>
<feature type="non-terminal residue" evidence="8">
    <location>
        <position position="346"/>
    </location>
</feature>
<evidence type="ECO:0000256" key="1">
    <source>
        <dbReference type="ARBA" id="ARBA00004196"/>
    </source>
</evidence>
<sequence length="346" mass="33487">NVADGDGGAINSNGTVNIAASSFVGNQARGFANNGNNPATGYGGAISMDGSDTLKLALTNFAGNVADKGGGAVYWSANNAEFSDVVFSGNIVNGTGSNSTAPRGGGAIYAAGNSSLTLIRTALSGNLAPTSNGGALYSEIGATTVISTTSFNGNIAASPSSTGMGGAIYNGGGKIDVAQALFLNNAVAQGNGGALANDRHGQVSLANTTFTANAAPQGDGGAIFNTNTQQGGPISSVAARNVTFSANAATNASQHGGAIFNDTGHSVSLGNTIVDGSVGDNCTGTITSLGHNLDSANTCALNGPGDLPNGSAKLDTPGFNGGPLAALLTQKLLAGSVAIDAGDPAI</sequence>
<evidence type="ECO:0000256" key="3">
    <source>
        <dbReference type="ARBA" id="ARBA00004613"/>
    </source>
</evidence>
<evidence type="ECO:0000313" key="8">
    <source>
        <dbReference type="EMBL" id="KPV48777.1"/>
    </source>
</evidence>
<comment type="caution">
    <text evidence="8">The sequence shown here is derived from an EMBL/GenBank/DDBJ whole genome shotgun (WGS) entry which is preliminary data.</text>
</comment>
<keyword evidence="7" id="KW-0998">Cell outer membrane</keyword>
<evidence type="ECO:0000256" key="7">
    <source>
        <dbReference type="ARBA" id="ARBA00023237"/>
    </source>
</evidence>
<reference evidence="8 9" key="1">
    <citation type="submission" date="2015-09" db="EMBL/GenBank/DDBJ databases">
        <title>Draft genome sequence of Kouleothrix aurantiaca JCM 19913.</title>
        <authorList>
            <person name="Hemp J."/>
        </authorList>
    </citation>
    <scope>NUCLEOTIDE SEQUENCE [LARGE SCALE GENOMIC DNA]</scope>
    <source>
        <strain evidence="8 9">COM-B</strain>
    </source>
</reference>
<evidence type="ECO:0000256" key="4">
    <source>
        <dbReference type="ARBA" id="ARBA00022525"/>
    </source>
</evidence>
<feature type="non-terminal residue" evidence="8">
    <location>
        <position position="1"/>
    </location>
</feature>
<protein>
    <recommendedName>
        <fullName evidence="10">Polymorphic outer membrane protein</fullName>
    </recommendedName>
</protein>
<evidence type="ECO:0000256" key="5">
    <source>
        <dbReference type="ARBA" id="ARBA00022729"/>
    </source>
</evidence>
<keyword evidence="5" id="KW-0732">Signal</keyword>
<evidence type="ECO:0000256" key="2">
    <source>
        <dbReference type="ARBA" id="ARBA00004442"/>
    </source>
</evidence>
<dbReference type="EMBL" id="LJCR01002402">
    <property type="protein sequence ID" value="KPV48777.1"/>
    <property type="molecule type" value="Genomic_DNA"/>
</dbReference>
<dbReference type="AlphaFoldDB" id="A0A0P9D048"/>
<dbReference type="Pfam" id="PF02415">
    <property type="entry name" value="Chlam_PMP"/>
    <property type="match status" value="2"/>
</dbReference>
<organism evidence="8 9">
    <name type="scientific">Kouleothrix aurantiaca</name>
    <dbReference type="NCBI Taxonomy" id="186479"/>
    <lineage>
        <taxon>Bacteria</taxon>
        <taxon>Bacillati</taxon>
        <taxon>Chloroflexota</taxon>
        <taxon>Chloroflexia</taxon>
        <taxon>Chloroflexales</taxon>
        <taxon>Roseiflexineae</taxon>
        <taxon>Roseiflexaceae</taxon>
        <taxon>Kouleothrix</taxon>
    </lineage>
</organism>
<evidence type="ECO:0000256" key="6">
    <source>
        <dbReference type="ARBA" id="ARBA00023136"/>
    </source>
</evidence>
<evidence type="ECO:0008006" key="10">
    <source>
        <dbReference type="Google" id="ProtNLM"/>
    </source>
</evidence>
<dbReference type="SUPFAM" id="SSF51126">
    <property type="entry name" value="Pectin lyase-like"/>
    <property type="match status" value="1"/>
</dbReference>
<keyword evidence="9" id="KW-1185">Reference proteome</keyword>
<dbReference type="GO" id="GO:0005576">
    <property type="term" value="C:extracellular region"/>
    <property type="evidence" value="ECO:0007669"/>
    <property type="project" value="UniProtKB-SubCell"/>
</dbReference>
<keyword evidence="4" id="KW-0964">Secreted</keyword>